<proteinExistence type="inferred from homology"/>
<evidence type="ECO:0000256" key="5">
    <source>
        <dbReference type="ARBA" id="ARBA00022448"/>
    </source>
</evidence>
<organism evidence="13 14">
    <name type="scientific">Dimargaris verticillata</name>
    <dbReference type="NCBI Taxonomy" id="2761393"/>
    <lineage>
        <taxon>Eukaryota</taxon>
        <taxon>Fungi</taxon>
        <taxon>Fungi incertae sedis</taxon>
        <taxon>Zoopagomycota</taxon>
        <taxon>Kickxellomycotina</taxon>
        <taxon>Dimargaritomycetes</taxon>
        <taxon>Dimargaritales</taxon>
        <taxon>Dimargaritaceae</taxon>
        <taxon>Dimargaris</taxon>
    </lineage>
</organism>
<evidence type="ECO:0000256" key="1">
    <source>
        <dbReference type="ARBA" id="ARBA00004637"/>
    </source>
</evidence>
<dbReference type="InterPro" id="IPR036869">
    <property type="entry name" value="J_dom_sf"/>
</dbReference>
<dbReference type="Pfam" id="PF03656">
    <property type="entry name" value="Pam16"/>
    <property type="match status" value="1"/>
</dbReference>
<evidence type="ECO:0000313" key="13">
    <source>
        <dbReference type="EMBL" id="KAJ1974003.1"/>
    </source>
</evidence>
<keyword evidence="5" id="KW-0813">Transport</keyword>
<dbReference type="PANTHER" id="PTHR12388">
    <property type="entry name" value="MITOCHONDRIA ASSOCIATED GRANULOCYTE MACROPHAGE CSF SIGNALING MOLECULE"/>
    <property type="match status" value="1"/>
</dbReference>
<accession>A0A9W8EAR3</accession>
<comment type="similarity">
    <text evidence="2">Belongs to the TIM16/PAM16 family.</text>
</comment>
<evidence type="ECO:0000256" key="7">
    <source>
        <dbReference type="ARBA" id="ARBA00022927"/>
    </source>
</evidence>
<keyword evidence="14" id="KW-1185">Reference proteome</keyword>
<sequence>MSAPKILIQVILTGSRILGRAFVEAYREAAAQSASRAAGGAARGAADPITRKTGMDLDEAHKILHVDKGATKESILKRYDHLFKANDPQKGGSFYIQSKIVRAKERLEMELSKETEATSSAEGGEAKQP</sequence>
<protein>
    <recommendedName>
        <fullName evidence="4">Mitochondrial import inner membrane translocase subunit TIM16</fullName>
    </recommendedName>
    <alternativeName>
        <fullName evidence="3">Mitochondrial import inner membrane translocase subunit tim16</fullName>
    </alternativeName>
    <alternativeName>
        <fullName evidence="11 12">Presequence translocated-associated motor subunit PAM16</fullName>
    </alternativeName>
</protein>
<keyword evidence="6" id="KW-0999">Mitochondrion inner membrane</keyword>
<evidence type="ECO:0000256" key="6">
    <source>
        <dbReference type="ARBA" id="ARBA00022792"/>
    </source>
</evidence>
<dbReference type="GO" id="GO:0030150">
    <property type="term" value="P:protein import into mitochondrial matrix"/>
    <property type="evidence" value="ECO:0007669"/>
    <property type="project" value="InterPro"/>
</dbReference>
<dbReference type="Gene3D" id="1.10.287.110">
    <property type="entry name" value="DnaJ domain"/>
    <property type="match status" value="1"/>
</dbReference>
<evidence type="ECO:0000256" key="3">
    <source>
        <dbReference type="ARBA" id="ARBA00013571"/>
    </source>
</evidence>
<evidence type="ECO:0000256" key="11">
    <source>
        <dbReference type="ARBA" id="ARBA00030422"/>
    </source>
</evidence>
<evidence type="ECO:0000256" key="12">
    <source>
        <dbReference type="ARBA" id="ARBA00031407"/>
    </source>
</evidence>
<comment type="subcellular location">
    <subcellularLocation>
        <location evidence="1">Mitochondrion inner membrane</location>
        <topology evidence="1">Peripheral membrane protein</topology>
    </subcellularLocation>
</comment>
<comment type="caution">
    <text evidence="13">The sequence shown here is derived from an EMBL/GenBank/DDBJ whole genome shotgun (WGS) entry which is preliminary data.</text>
</comment>
<evidence type="ECO:0000256" key="8">
    <source>
        <dbReference type="ARBA" id="ARBA00023010"/>
    </source>
</evidence>
<dbReference type="PANTHER" id="PTHR12388:SF0">
    <property type="entry name" value="MITOCHONDRIAL IMPORT INNER MEMBRANE TRANSLOCASE SUBUNIT TIM16"/>
    <property type="match status" value="1"/>
</dbReference>
<dbReference type="EMBL" id="JANBQB010000720">
    <property type="protein sequence ID" value="KAJ1974003.1"/>
    <property type="molecule type" value="Genomic_DNA"/>
</dbReference>
<dbReference type="OrthoDB" id="10262892at2759"/>
<evidence type="ECO:0000256" key="10">
    <source>
        <dbReference type="ARBA" id="ARBA00023136"/>
    </source>
</evidence>
<dbReference type="InterPro" id="IPR005341">
    <property type="entry name" value="Tim16"/>
</dbReference>
<evidence type="ECO:0000256" key="4">
    <source>
        <dbReference type="ARBA" id="ARBA00020721"/>
    </source>
</evidence>
<dbReference type="SUPFAM" id="SSF46565">
    <property type="entry name" value="Chaperone J-domain"/>
    <property type="match status" value="1"/>
</dbReference>
<name>A0A9W8EAR3_9FUNG</name>
<evidence type="ECO:0000256" key="2">
    <source>
        <dbReference type="ARBA" id="ARBA00008817"/>
    </source>
</evidence>
<dbReference type="FunFam" id="1.10.287.110:FF:000006">
    <property type="entry name" value="Import inner membrane translocase subunit TIM16"/>
    <property type="match status" value="1"/>
</dbReference>
<gene>
    <name evidence="13" type="primary">PAM16</name>
    <name evidence="13" type="ORF">H4R34_004882</name>
</gene>
<dbReference type="AlphaFoldDB" id="A0A9W8EAR3"/>
<reference evidence="13" key="1">
    <citation type="submission" date="2022-07" db="EMBL/GenBank/DDBJ databases">
        <title>Phylogenomic reconstructions and comparative analyses of Kickxellomycotina fungi.</title>
        <authorList>
            <person name="Reynolds N.K."/>
            <person name="Stajich J.E."/>
            <person name="Barry K."/>
            <person name="Grigoriev I.V."/>
            <person name="Crous P."/>
            <person name="Smith M.E."/>
        </authorList>
    </citation>
    <scope>NUCLEOTIDE SEQUENCE</scope>
    <source>
        <strain evidence="13">RSA 567</strain>
    </source>
</reference>
<dbReference type="GO" id="GO:0005744">
    <property type="term" value="C:TIM23 mitochondrial import inner membrane translocase complex"/>
    <property type="evidence" value="ECO:0007669"/>
    <property type="project" value="InterPro"/>
</dbReference>
<evidence type="ECO:0000313" key="14">
    <source>
        <dbReference type="Proteomes" id="UP001151582"/>
    </source>
</evidence>
<dbReference type="Proteomes" id="UP001151582">
    <property type="component" value="Unassembled WGS sequence"/>
</dbReference>
<keyword evidence="7" id="KW-0653">Protein transport</keyword>
<keyword evidence="8" id="KW-0811">Translocation</keyword>
<keyword evidence="9" id="KW-0496">Mitochondrion</keyword>
<evidence type="ECO:0000256" key="9">
    <source>
        <dbReference type="ARBA" id="ARBA00023128"/>
    </source>
</evidence>
<keyword evidence="10" id="KW-0472">Membrane</keyword>